<dbReference type="AlphaFoldDB" id="A0A0M2K489"/>
<dbReference type="SUPFAM" id="SSF140453">
    <property type="entry name" value="EsxAB dimer-like"/>
    <property type="match status" value="1"/>
</dbReference>
<protein>
    <submittedName>
        <fullName evidence="1">Uncharacterized protein</fullName>
    </submittedName>
</protein>
<keyword evidence="2" id="KW-1185">Reference proteome</keyword>
<gene>
    <name evidence="1" type="ORF">WN67_10665</name>
</gene>
<organism evidence="1 2">
    <name type="scientific">Mycolicibacterium obuense</name>
    <dbReference type="NCBI Taxonomy" id="1807"/>
    <lineage>
        <taxon>Bacteria</taxon>
        <taxon>Bacillati</taxon>
        <taxon>Actinomycetota</taxon>
        <taxon>Actinomycetes</taxon>
        <taxon>Mycobacteriales</taxon>
        <taxon>Mycobacteriaceae</taxon>
        <taxon>Mycolicibacterium</taxon>
    </lineage>
</organism>
<dbReference type="EMBL" id="LAUZ02000010">
    <property type="protein sequence ID" value="KKF01979.1"/>
    <property type="molecule type" value="Genomic_DNA"/>
</dbReference>
<evidence type="ECO:0000313" key="2">
    <source>
        <dbReference type="Proteomes" id="UP000034150"/>
    </source>
</evidence>
<sequence length="159" mass="16402">MSVTVSTIEASDPQSVTAAAGQLGGHIAELEAAVAEQQAALARVDAAWQATGGEAAAETAELDIAAQVELRTRLESVRAALTTGGAHLDAIRVGLMELVTALRAMGWTVTDDGFAVAPFFPPVLKHFEPGFTAVIQRLVELFDEVDGTTADAVSAAVDS</sequence>
<name>A0A0M2K489_9MYCO</name>
<dbReference type="OrthoDB" id="4641138at2"/>
<dbReference type="Proteomes" id="UP000034150">
    <property type="component" value="Unassembled WGS sequence"/>
</dbReference>
<dbReference type="InterPro" id="IPR036689">
    <property type="entry name" value="ESAT-6-like_sf"/>
</dbReference>
<reference evidence="1 2" key="1">
    <citation type="journal article" date="2015" name="Genome Announc.">
        <title>Draft Genome Sequence of Mycobacterium obuense Strain UC1, Isolated from Patient Sputum.</title>
        <authorList>
            <person name="Greninger A.L."/>
            <person name="Cunningham G."/>
            <person name="Hsu E.D."/>
            <person name="Yu J.M."/>
            <person name="Chiu C.Y."/>
            <person name="Miller S."/>
        </authorList>
    </citation>
    <scope>NUCLEOTIDE SEQUENCE [LARGE SCALE GENOMIC DNA]</scope>
    <source>
        <strain evidence="1 2">UC1</strain>
    </source>
</reference>
<dbReference type="PATRIC" id="fig|1807.13.peg.1296"/>
<dbReference type="RefSeq" id="WP_046363001.1">
    <property type="nucleotide sequence ID" value="NZ_CALTXN010000001.1"/>
</dbReference>
<accession>A0A0M2K489</accession>
<comment type="caution">
    <text evidence="1">The sequence shown here is derived from an EMBL/GenBank/DDBJ whole genome shotgun (WGS) entry which is preliminary data.</text>
</comment>
<evidence type="ECO:0000313" key="1">
    <source>
        <dbReference type="EMBL" id="KKF01979.1"/>
    </source>
</evidence>
<proteinExistence type="predicted"/>